<keyword evidence="1" id="KW-0540">Nuclease</keyword>
<evidence type="ECO:0000313" key="4">
    <source>
        <dbReference type="Proteomes" id="UP001610063"/>
    </source>
</evidence>
<accession>A0ABW7N7K4</accession>
<reference evidence="3 4" key="1">
    <citation type="journal article" date="2013" name="Int. J. Syst. Evol. Microbiol.">
        <title>Marinoscillum luteum sp. nov., isolated from marine sediment.</title>
        <authorList>
            <person name="Cha I.T."/>
            <person name="Park S.J."/>
            <person name="Kim S.J."/>
            <person name="Kim J.G."/>
            <person name="Jung M.Y."/>
            <person name="Shin K.S."/>
            <person name="Kwon K.K."/>
            <person name="Yang S.H."/>
            <person name="Seo Y.S."/>
            <person name="Rhee S.K."/>
        </authorList>
    </citation>
    <scope>NUCLEOTIDE SEQUENCE [LARGE SCALE GENOMIC DNA]</scope>
    <source>
        <strain evidence="3 4">KCTC 23939</strain>
    </source>
</reference>
<dbReference type="Pfam" id="PF09827">
    <property type="entry name" value="CRISPR_Cas2"/>
    <property type="match status" value="1"/>
</dbReference>
<organism evidence="3 4">
    <name type="scientific">Marinoscillum luteum</name>
    <dbReference type="NCBI Taxonomy" id="861051"/>
    <lineage>
        <taxon>Bacteria</taxon>
        <taxon>Pseudomonadati</taxon>
        <taxon>Bacteroidota</taxon>
        <taxon>Cytophagia</taxon>
        <taxon>Cytophagales</taxon>
        <taxon>Reichenbachiellaceae</taxon>
        <taxon>Marinoscillum</taxon>
    </lineage>
</organism>
<dbReference type="RefSeq" id="WP_395417148.1">
    <property type="nucleotide sequence ID" value="NZ_JBIPKE010000015.1"/>
</dbReference>
<keyword evidence="4" id="KW-1185">Reference proteome</keyword>
<gene>
    <name evidence="3" type="ORF">ACHKAR_09120</name>
</gene>
<dbReference type="SUPFAM" id="SSF143430">
    <property type="entry name" value="TTP0101/SSO1404-like"/>
    <property type="match status" value="1"/>
</dbReference>
<dbReference type="EMBL" id="JBIPKE010000015">
    <property type="protein sequence ID" value="MFH6983598.1"/>
    <property type="molecule type" value="Genomic_DNA"/>
</dbReference>
<evidence type="ECO:0000256" key="1">
    <source>
        <dbReference type="ARBA" id="ARBA00022722"/>
    </source>
</evidence>
<comment type="caution">
    <text evidence="3">The sequence shown here is derived from an EMBL/GenBank/DDBJ whole genome shotgun (WGS) entry which is preliminary data.</text>
</comment>
<evidence type="ECO:0000313" key="3">
    <source>
        <dbReference type="EMBL" id="MFH6983598.1"/>
    </source>
</evidence>
<proteinExistence type="predicted"/>
<dbReference type="Proteomes" id="UP001610063">
    <property type="component" value="Unassembled WGS sequence"/>
</dbReference>
<dbReference type="InterPro" id="IPR019199">
    <property type="entry name" value="Virulence_VapD/CRISPR_Cas2"/>
</dbReference>
<protein>
    <submittedName>
        <fullName evidence="3">Uncharacterized protein</fullName>
    </submittedName>
</protein>
<evidence type="ECO:0000256" key="2">
    <source>
        <dbReference type="ARBA" id="ARBA00022801"/>
    </source>
</evidence>
<name>A0ABW7N7K4_9BACT</name>
<keyword evidence="2" id="KW-0378">Hydrolase</keyword>
<sequence>MKNFLVCYDLFGNKNYDKLVRRIEQYPVAQKVMNTTFLIKAEEDEQASNVLENLKQTVEDDDRILVIQVKNDAAQANSLTSDSGLNALVK</sequence>